<gene>
    <name evidence="2" type="ORF">JCM19296_1499</name>
</gene>
<dbReference type="EMBL" id="BBLG01000003">
    <property type="protein sequence ID" value="GAK75902.1"/>
    <property type="molecule type" value="Genomic_DNA"/>
</dbReference>
<comment type="caution">
    <text evidence="2">The sequence shown here is derived from an EMBL/GenBank/DDBJ whole genome shotgun (WGS) entry which is preliminary data.</text>
</comment>
<reference evidence="2 3" key="1">
    <citation type="journal article" date="2014" name="Genome Announc.">
        <title>Draft Genome Sequences of Marine Flavobacterium Nonlabens Strains NR17, NR24, NR27, NR32, NR33, and Ara13.</title>
        <authorList>
            <person name="Nakanishi M."/>
            <person name="Meirelles P."/>
            <person name="Suzuki R."/>
            <person name="Takatani N."/>
            <person name="Mino S."/>
            <person name="Suda W."/>
            <person name="Oshima K."/>
            <person name="Hattori M."/>
            <person name="Ohkuma M."/>
            <person name="Hosokawa M."/>
            <person name="Miyashita K."/>
            <person name="Thompson F.L."/>
            <person name="Niwa A."/>
            <person name="Sawabe T."/>
            <person name="Sawabe T."/>
        </authorList>
    </citation>
    <scope>NUCLEOTIDE SEQUENCE [LARGE SCALE GENOMIC DNA]</scope>
    <source>
        <strain evidence="3">JCM19296</strain>
    </source>
</reference>
<accession>A0A081DAF6</accession>
<dbReference type="Proteomes" id="UP000028980">
    <property type="component" value="Unassembled WGS sequence"/>
</dbReference>
<name>A0A081DAF6_NONUL</name>
<evidence type="ECO:0000256" key="1">
    <source>
        <dbReference type="SAM" id="MobiDB-lite"/>
    </source>
</evidence>
<dbReference type="Pfam" id="PF07661">
    <property type="entry name" value="MORN_2"/>
    <property type="match status" value="2"/>
</dbReference>
<evidence type="ECO:0000313" key="2">
    <source>
        <dbReference type="EMBL" id="GAK75902.1"/>
    </source>
</evidence>
<proteinExistence type="predicted"/>
<protein>
    <recommendedName>
        <fullName evidence="4">Phophatidylinositol-4-phosphate 5-kinase</fullName>
    </recommendedName>
</protein>
<dbReference type="Gene3D" id="3.90.930.1">
    <property type="match status" value="1"/>
</dbReference>
<feature type="region of interest" description="Disordered" evidence="1">
    <location>
        <begin position="1"/>
        <end position="20"/>
    </location>
</feature>
<organism evidence="2 3">
    <name type="scientific">Nonlabens ulvanivorans</name>
    <name type="common">Persicivirga ulvanivorans</name>
    <dbReference type="NCBI Taxonomy" id="906888"/>
    <lineage>
        <taxon>Bacteria</taxon>
        <taxon>Pseudomonadati</taxon>
        <taxon>Bacteroidota</taxon>
        <taxon>Flavobacteriia</taxon>
        <taxon>Flavobacteriales</taxon>
        <taxon>Flavobacteriaceae</taxon>
        <taxon>Nonlabens</taxon>
    </lineage>
</organism>
<evidence type="ECO:0008006" key="4">
    <source>
        <dbReference type="Google" id="ProtNLM"/>
    </source>
</evidence>
<dbReference type="SUPFAM" id="SSF82185">
    <property type="entry name" value="Histone H3 K4-specific methyltransferase SET7/9 N-terminal domain"/>
    <property type="match status" value="1"/>
</dbReference>
<evidence type="ECO:0000313" key="3">
    <source>
        <dbReference type="Proteomes" id="UP000028980"/>
    </source>
</evidence>
<sequence length="157" mass="17694">MAHLVSCAQNENNLDPKESEMISIDDTTTKPPKAGMVSMDDASVTYGGVYGQQYFKKGNKKPYTGWLCARYDNGKLESAQQFVNGIGNGVWINYNPDGSKESQGTYVNNKTEGPAKLFYENGSLKAAGNYIHLKRKVGWWYFYDREGTVVSKRYFTR</sequence>
<dbReference type="AlphaFoldDB" id="A0A081DAF6"/>
<dbReference type="InterPro" id="IPR011652">
    <property type="entry name" value="MORN_2"/>
</dbReference>